<reference evidence="7 8" key="1">
    <citation type="submission" date="2016-10" db="EMBL/GenBank/DDBJ databases">
        <authorList>
            <person name="Varghese N."/>
            <person name="Submissions S."/>
        </authorList>
    </citation>
    <scope>NUCLEOTIDE SEQUENCE [LARGE SCALE GENOMIC DNA]</scope>
    <source>
        <strain evidence="7 8">DSM 20586</strain>
    </source>
</reference>
<proteinExistence type="inferred from homology"/>
<dbReference type="SMART" id="SM00363">
    <property type="entry name" value="S4"/>
    <property type="match status" value="1"/>
</dbReference>
<evidence type="ECO:0000256" key="5">
    <source>
        <dbReference type="RuleBase" id="RU003887"/>
    </source>
</evidence>
<evidence type="ECO:0000256" key="3">
    <source>
        <dbReference type="ARBA" id="ARBA00023235"/>
    </source>
</evidence>
<dbReference type="PANTHER" id="PTHR47683:SF2">
    <property type="entry name" value="RNA-BINDING S4 DOMAIN-CONTAINING PROTEIN"/>
    <property type="match status" value="1"/>
</dbReference>
<dbReference type="Pfam" id="PF01479">
    <property type="entry name" value="S4"/>
    <property type="match status" value="1"/>
</dbReference>
<dbReference type="SUPFAM" id="SSF55174">
    <property type="entry name" value="Alpha-L RNA-binding motif"/>
    <property type="match status" value="1"/>
</dbReference>
<dbReference type="Pfam" id="PF00849">
    <property type="entry name" value="PseudoU_synth_2"/>
    <property type="match status" value="1"/>
</dbReference>
<evidence type="ECO:0000256" key="4">
    <source>
        <dbReference type="PROSITE-ProRule" id="PRU00182"/>
    </source>
</evidence>
<accession>A0AB38A4J9</accession>
<dbReference type="InterPro" id="IPR000748">
    <property type="entry name" value="PsdUridine_synth_RsuA/RluB/E/F"/>
</dbReference>
<dbReference type="InterPro" id="IPR036986">
    <property type="entry name" value="S4_RNA-bd_sf"/>
</dbReference>
<dbReference type="SUPFAM" id="SSF55120">
    <property type="entry name" value="Pseudouridine synthase"/>
    <property type="match status" value="1"/>
</dbReference>
<dbReference type="PROSITE" id="PS01149">
    <property type="entry name" value="PSI_RSU"/>
    <property type="match status" value="1"/>
</dbReference>
<name>A0AB38A4J9_9ACTN</name>
<sequence length="305" mass="33242">MTQHTNEKPFELSETQVQRMVPMRLQRFLARAGAASRRGSENLMTAGRVRVNGVVVTELGSKVDPLVDVVTVDDIPYSLTNTAIFLMLNKPAGFLTTMKDPQGRPCVASLVPTQQYPGLFPVGRLDKDTTGLLLFTTDGQAAQNMLHPSKHVTKTYIALVQGIVLDEELGPLRQGIMLDDGLCAPAACALLDPGSKQALPVVGCSQNKRSSLQQAKKRAAVEQTSTTVVQIAIHEGKKHQVKRMFEAIGHPVLRLHRQSFGPLTLGNLKSGAWRLLTEQQLACLTKMGIQQEFIPTKGGVRESSN</sequence>
<gene>
    <name evidence="7" type="ORF">SAMN04489746_0119</name>
</gene>
<evidence type="ECO:0000313" key="7">
    <source>
        <dbReference type="EMBL" id="SEB40957.1"/>
    </source>
</evidence>
<dbReference type="EC" id="5.4.99.-" evidence="5"/>
<dbReference type="PANTHER" id="PTHR47683">
    <property type="entry name" value="PSEUDOURIDINE SYNTHASE FAMILY PROTEIN-RELATED"/>
    <property type="match status" value="1"/>
</dbReference>
<dbReference type="AlphaFoldDB" id="A0AB38A4J9"/>
<dbReference type="RefSeq" id="WP_002563647.1">
    <property type="nucleotide sequence ID" value="NZ_CALJSN010000005.1"/>
</dbReference>
<evidence type="ECO:0000256" key="2">
    <source>
        <dbReference type="ARBA" id="ARBA00008348"/>
    </source>
</evidence>
<comment type="caution">
    <text evidence="7">The sequence shown here is derived from an EMBL/GenBank/DDBJ whole genome shotgun (WGS) entry which is preliminary data.</text>
</comment>
<dbReference type="GO" id="GO:0120159">
    <property type="term" value="F:rRNA pseudouridine synthase activity"/>
    <property type="evidence" value="ECO:0007669"/>
    <property type="project" value="UniProtKB-ARBA"/>
</dbReference>
<dbReference type="Proteomes" id="UP000183687">
    <property type="component" value="Unassembled WGS sequence"/>
</dbReference>
<organism evidence="7 8">
    <name type="scientific">Atopobium minutum</name>
    <dbReference type="NCBI Taxonomy" id="1381"/>
    <lineage>
        <taxon>Bacteria</taxon>
        <taxon>Bacillati</taxon>
        <taxon>Actinomycetota</taxon>
        <taxon>Coriobacteriia</taxon>
        <taxon>Coriobacteriales</taxon>
        <taxon>Atopobiaceae</taxon>
        <taxon>Atopobium</taxon>
    </lineage>
</organism>
<dbReference type="FunFam" id="3.10.290.10:FF:000003">
    <property type="entry name" value="Pseudouridine synthase"/>
    <property type="match status" value="1"/>
</dbReference>
<comment type="catalytic activity">
    <reaction evidence="1">
        <text>a uridine in RNA = a pseudouridine in RNA</text>
        <dbReference type="Rhea" id="RHEA:48348"/>
        <dbReference type="Rhea" id="RHEA-COMP:12068"/>
        <dbReference type="Rhea" id="RHEA-COMP:12069"/>
        <dbReference type="ChEBI" id="CHEBI:65314"/>
        <dbReference type="ChEBI" id="CHEBI:65315"/>
    </reaction>
</comment>
<dbReference type="PROSITE" id="PS50889">
    <property type="entry name" value="S4"/>
    <property type="match status" value="1"/>
</dbReference>
<protein>
    <recommendedName>
        <fullName evidence="5">Pseudouridine synthase</fullName>
        <ecNumber evidence="5">5.4.99.-</ecNumber>
    </recommendedName>
</protein>
<comment type="similarity">
    <text evidence="2 5">Belongs to the pseudouridine synthase RsuA family.</text>
</comment>
<dbReference type="InterPro" id="IPR018496">
    <property type="entry name" value="PsdUridine_synth_RsuA/RluB_CS"/>
</dbReference>
<evidence type="ECO:0000259" key="6">
    <source>
        <dbReference type="SMART" id="SM00363"/>
    </source>
</evidence>
<keyword evidence="3 5" id="KW-0413">Isomerase</keyword>
<dbReference type="InterPro" id="IPR050343">
    <property type="entry name" value="RsuA_PseudoU_synthase"/>
</dbReference>
<dbReference type="Gene3D" id="3.30.2350.10">
    <property type="entry name" value="Pseudouridine synthase"/>
    <property type="match status" value="1"/>
</dbReference>
<dbReference type="CDD" id="cd02870">
    <property type="entry name" value="PseudoU_synth_RsuA_like"/>
    <property type="match status" value="1"/>
</dbReference>
<evidence type="ECO:0000313" key="8">
    <source>
        <dbReference type="Proteomes" id="UP000183687"/>
    </source>
</evidence>
<dbReference type="NCBIfam" id="TIGR00093">
    <property type="entry name" value="pseudouridine synthase"/>
    <property type="match status" value="1"/>
</dbReference>
<dbReference type="InterPro" id="IPR020103">
    <property type="entry name" value="PsdUridine_synth_cat_dom_sf"/>
</dbReference>
<feature type="domain" description="RNA-binding S4" evidence="6">
    <location>
        <begin position="23"/>
        <end position="85"/>
    </location>
</feature>
<dbReference type="GO" id="GO:0000455">
    <property type="term" value="P:enzyme-directed rRNA pseudouridine synthesis"/>
    <property type="evidence" value="ECO:0007669"/>
    <property type="project" value="UniProtKB-ARBA"/>
</dbReference>
<evidence type="ECO:0000256" key="1">
    <source>
        <dbReference type="ARBA" id="ARBA00000073"/>
    </source>
</evidence>
<dbReference type="InterPro" id="IPR006145">
    <property type="entry name" value="PsdUridine_synth_RsuA/RluA"/>
</dbReference>
<keyword evidence="4" id="KW-0694">RNA-binding</keyword>
<dbReference type="Gene3D" id="3.10.290.10">
    <property type="entry name" value="RNA-binding S4 domain"/>
    <property type="match status" value="1"/>
</dbReference>
<dbReference type="InterPro" id="IPR002942">
    <property type="entry name" value="S4_RNA-bd"/>
</dbReference>
<dbReference type="GO" id="GO:0003723">
    <property type="term" value="F:RNA binding"/>
    <property type="evidence" value="ECO:0007669"/>
    <property type="project" value="UniProtKB-KW"/>
</dbReference>
<dbReference type="EMBL" id="FNSH01000001">
    <property type="protein sequence ID" value="SEB40957.1"/>
    <property type="molecule type" value="Genomic_DNA"/>
</dbReference>